<dbReference type="KEGG" id="pda:120113259"/>
<feature type="compositionally biased region" description="Low complexity" evidence="1">
    <location>
        <begin position="56"/>
        <end position="67"/>
    </location>
</feature>
<dbReference type="Proteomes" id="UP000228380">
    <property type="component" value="Chromosome 1"/>
</dbReference>
<evidence type="ECO:0000256" key="1">
    <source>
        <dbReference type="SAM" id="MobiDB-lite"/>
    </source>
</evidence>
<dbReference type="RefSeq" id="XP_008776991.2">
    <property type="nucleotide sequence ID" value="XM_008778769.4"/>
</dbReference>
<dbReference type="Pfam" id="PF12023">
    <property type="entry name" value="DUF3511"/>
    <property type="match status" value="1"/>
</dbReference>
<name>A0A8B7BHR3_PHODC</name>
<sequence>MRDFDGRCPAGIRHYDDGRGLEVVTGKASISSRTNICRLPPPPGARRRAVGGGGVLTSSMTSSSSSGPAPWRAADAEAKRRRRVAGYKVYTVESKVKSSIRKGLRWVKGLVRGW</sequence>
<dbReference type="RefSeq" id="XP_038990088.1">
    <property type="nucleotide sequence ID" value="XM_039134160.1"/>
</dbReference>
<feature type="region of interest" description="Disordered" evidence="1">
    <location>
        <begin position="34"/>
        <end position="77"/>
    </location>
</feature>
<reference evidence="3 4" key="2">
    <citation type="submission" date="2025-04" db="UniProtKB">
        <authorList>
            <consortium name="RefSeq"/>
        </authorList>
    </citation>
    <scope>IDENTIFICATION</scope>
    <source>
        <tissue evidence="3 4">Young leaves</tissue>
    </source>
</reference>
<dbReference type="PANTHER" id="PTHR33193">
    <property type="entry name" value="DOMAIN PROTEIN, PUTATIVE (DUF3511)-RELATED"/>
    <property type="match status" value="1"/>
</dbReference>
<dbReference type="AlphaFoldDB" id="A0A8B7BHR3"/>
<dbReference type="OrthoDB" id="799886at2759"/>
<proteinExistence type="predicted"/>
<evidence type="ECO:0000313" key="3">
    <source>
        <dbReference type="RefSeq" id="XP_008776991.2"/>
    </source>
</evidence>
<gene>
    <name evidence="3" type="primary">LOC103697009</name>
    <name evidence="4" type="synonym">LOC120113259</name>
</gene>
<accession>A0A8B7BHR3</accession>
<reference evidence="2" key="1">
    <citation type="journal article" date="2019" name="Nat. Commun.">
        <title>Genome-wide association mapping of date palm fruit traits.</title>
        <authorList>
            <person name="Hazzouri K.M."/>
            <person name="Gros-Balthazard M."/>
            <person name="Flowers J.M."/>
            <person name="Copetti D."/>
            <person name="Lemansour A."/>
            <person name="Lebrun M."/>
            <person name="Masmoudi K."/>
            <person name="Ferrand S."/>
            <person name="Dhar M.I."/>
            <person name="Fresquez Z.A."/>
            <person name="Rosas U."/>
            <person name="Zhang J."/>
            <person name="Talag J."/>
            <person name="Lee S."/>
            <person name="Kudrna D."/>
            <person name="Powell R.F."/>
            <person name="Leitch I.J."/>
            <person name="Krueger R.R."/>
            <person name="Wing R.A."/>
            <person name="Amiri K.M.A."/>
            <person name="Purugganan M.D."/>
        </authorList>
    </citation>
    <scope>NUCLEOTIDE SEQUENCE [LARGE SCALE GENOMIC DNA]</scope>
    <source>
        <strain evidence="2">cv. Khalas</strain>
    </source>
</reference>
<evidence type="ECO:0000313" key="2">
    <source>
        <dbReference type="Proteomes" id="UP000228380"/>
    </source>
</evidence>
<protein>
    <submittedName>
        <fullName evidence="3">Uncharacterized protein LOC103697009</fullName>
    </submittedName>
    <submittedName>
        <fullName evidence="4">Uncharacterized protein LOC120113259</fullName>
    </submittedName>
</protein>
<dbReference type="InterPro" id="IPR021899">
    <property type="entry name" value="DUF3511"/>
</dbReference>
<dbReference type="KEGG" id="pda:103697009"/>
<keyword evidence="2" id="KW-1185">Reference proteome</keyword>
<organism evidence="2 3">
    <name type="scientific">Phoenix dactylifera</name>
    <name type="common">Date palm</name>
    <dbReference type="NCBI Taxonomy" id="42345"/>
    <lineage>
        <taxon>Eukaryota</taxon>
        <taxon>Viridiplantae</taxon>
        <taxon>Streptophyta</taxon>
        <taxon>Embryophyta</taxon>
        <taxon>Tracheophyta</taxon>
        <taxon>Spermatophyta</taxon>
        <taxon>Magnoliopsida</taxon>
        <taxon>Liliopsida</taxon>
        <taxon>Arecaceae</taxon>
        <taxon>Coryphoideae</taxon>
        <taxon>Phoeniceae</taxon>
        <taxon>Phoenix</taxon>
    </lineage>
</organism>
<dbReference type="GeneID" id="103697009"/>
<dbReference type="PANTHER" id="PTHR33193:SF13">
    <property type="entry name" value="EXPRESSED PROTEIN"/>
    <property type="match status" value="1"/>
</dbReference>
<evidence type="ECO:0000313" key="4">
    <source>
        <dbReference type="RefSeq" id="XP_038990088.1"/>
    </source>
</evidence>